<dbReference type="EMBL" id="BK016090">
    <property type="protein sequence ID" value="DAF94171.1"/>
    <property type="molecule type" value="Genomic_DNA"/>
</dbReference>
<evidence type="ECO:0000313" key="1">
    <source>
        <dbReference type="EMBL" id="DAF94240.1"/>
    </source>
</evidence>
<protein>
    <submittedName>
        <fullName evidence="1">Uncharacterized protein</fullName>
    </submittedName>
</protein>
<sequence length="100" mass="11489">MIEGARVLSHQSVLHHIDDPRELTLFVRSVVEARPEVFNSICIHGFRKIVADLVEELDERYGPGLTIELLDAQDMDNEADEFTDDILMLITSKHNKFQLQ</sequence>
<name>A0A8S5UID2_9CAUD</name>
<reference evidence="1" key="1">
    <citation type="journal article" date="2021" name="Proc. Natl. Acad. Sci. U.S.A.">
        <title>A Catalog of Tens of Thousands of Viruses from Human Metagenomes Reveals Hidden Associations with Chronic Diseases.</title>
        <authorList>
            <person name="Tisza M.J."/>
            <person name="Buck C.B."/>
        </authorList>
    </citation>
    <scope>NUCLEOTIDE SEQUENCE</scope>
    <source>
        <strain evidence="1">Ctu2j3</strain>
    </source>
</reference>
<organism evidence="1">
    <name type="scientific">Myoviridae sp. ctu2j3</name>
    <dbReference type="NCBI Taxonomy" id="2825197"/>
    <lineage>
        <taxon>Viruses</taxon>
        <taxon>Duplodnaviria</taxon>
        <taxon>Heunggongvirae</taxon>
        <taxon>Uroviricota</taxon>
        <taxon>Caudoviricetes</taxon>
    </lineage>
</organism>
<proteinExistence type="predicted"/>
<accession>A0A8S5UID2</accession>
<dbReference type="EMBL" id="BK016090">
    <property type="protein sequence ID" value="DAF94240.1"/>
    <property type="molecule type" value="Genomic_DNA"/>
</dbReference>